<dbReference type="InterPro" id="IPR032838">
    <property type="entry name" value="Vwaint_dom"/>
</dbReference>
<evidence type="ECO:0000256" key="1">
    <source>
        <dbReference type="PROSITE-ProRule" id="PRU00175"/>
    </source>
</evidence>
<evidence type="ECO:0000259" key="3">
    <source>
        <dbReference type="PROSITE" id="PS50089"/>
    </source>
</evidence>
<dbReference type="InterPro" id="IPR002035">
    <property type="entry name" value="VWF_A"/>
</dbReference>
<dbReference type="AlphaFoldDB" id="A0A3L6SBD3"/>
<dbReference type="Gene3D" id="3.30.40.10">
    <property type="entry name" value="Zinc/RING finger domain, C3HC4 (zinc finger)"/>
    <property type="match status" value="1"/>
</dbReference>
<proteinExistence type="predicted"/>
<dbReference type="OrthoDB" id="687730at2759"/>
<dbReference type="PANTHER" id="PTHR10579:SF150">
    <property type="entry name" value="RING-TYPE DOMAIN-CONTAINING PROTEIN"/>
    <property type="match status" value="1"/>
</dbReference>
<feature type="compositionally biased region" description="Pro residues" evidence="2">
    <location>
        <begin position="68"/>
        <end position="81"/>
    </location>
</feature>
<feature type="compositionally biased region" description="Polar residues" evidence="2">
    <location>
        <begin position="651"/>
        <end position="667"/>
    </location>
</feature>
<organism evidence="5 6">
    <name type="scientific">Panicum miliaceum</name>
    <name type="common">Proso millet</name>
    <name type="synonym">Broomcorn millet</name>
    <dbReference type="NCBI Taxonomy" id="4540"/>
    <lineage>
        <taxon>Eukaryota</taxon>
        <taxon>Viridiplantae</taxon>
        <taxon>Streptophyta</taxon>
        <taxon>Embryophyta</taxon>
        <taxon>Tracheophyta</taxon>
        <taxon>Spermatophyta</taxon>
        <taxon>Magnoliopsida</taxon>
        <taxon>Liliopsida</taxon>
        <taxon>Poales</taxon>
        <taxon>Poaceae</taxon>
        <taxon>PACMAD clade</taxon>
        <taxon>Panicoideae</taxon>
        <taxon>Panicodae</taxon>
        <taxon>Paniceae</taxon>
        <taxon>Panicinae</taxon>
        <taxon>Panicum</taxon>
        <taxon>Panicum sect. Panicum</taxon>
    </lineage>
</organism>
<dbReference type="InterPro" id="IPR001841">
    <property type="entry name" value="Znf_RING"/>
</dbReference>
<dbReference type="InterPro" id="IPR013083">
    <property type="entry name" value="Znf_RING/FYVE/PHD"/>
</dbReference>
<dbReference type="STRING" id="4540.A0A3L6SBD3"/>
<dbReference type="Proteomes" id="UP000275267">
    <property type="component" value="Unassembled WGS sequence"/>
</dbReference>
<keyword evidence="1" id="KW-0863">Zinc-finger</keyword>
<dbReference type="SMART" id="SM00327">
    <property type="entry name" value="VWA"/>
    <property type="match status" value="1"/>
</dbReference>
<dbReference type="Pfam" id="PF14624">
    <property type="entry name" value="Vwaint"/>
    <property type="match status" value="1"/>
</dbReference>
<sequence>MEGSDQSNPCAICLGGMDAGGGQAIFTAECSHTFHFHCISASVAHGHLVCPLCNSQWRELPFVRPEQPAPVPPALPQQPPMPRHEPIHHVQPPPIRRRPMHGVQPPLQPAEPAVFDDDEQVEPPSGVDGQGQAAAASGGSMVVVTHTEYSAVARDSSHDNFAVLVHVKAPGITGGEGSAGDATRAPLDLVTVLDVSGSMSGEKLALLKQAMGFVIDNLGPHDRLSVVSFSNGAHRVTRLLRISDAGKGLARSAVASLVARGGTNIAEGLRTAAKVLDERRDRNPVSSVILLSDGQDNYTMTRRGQGSIPNYEALVPPSFMRTATGDWSAPIHTFGFGNDHDAAAMHVIAEAAGGTFSYIENEAVIQDAFAQCIGGLLTVVVQEARVAISCGHPGVRISSIKSGRYESRVDEDGRSASIAVGELYADEERRFLLFLTVPVADGDAETTLIKVSCGYRDAAGGADVNVTAEDTVLSRTEHVVDAERSIEVERERVRVEASEDIAAARAAAERGAHQEAVEILENRQRAVEQSEAARGGDPTSAALGAELRETRMRLASPASYRRSGRAYALAGISFHAQQRANWRSVEHQSAATGGMQTLSASVNSIAGASRVSSDAAAAEGTANDANETSSFATPAMRAMLLRSRKAREASAGQQQPEVGEETASSGPTEEVTK</sequence>
<dbReference type="PROSITE" id="PS50234">
    <property type="entry name" value="VWFA"/>
    <property type="match status" value="1"/>
</dbReference>
<keyword evidence="1" id="KW-0862">Zinc</keyword>
<evidence type="ECO:0000313" key="5">
    <source>
        <dbReference type="EMBL" id="RLN17603.1"/>
    </source>
</evidence>
<feature type="compositionally biased region" description="Low complexity" evidence="2">
    <location>
        <begin position="619"/>
        <end position="628"/>
    </location>
</feature>
<dbReference type="CDD" id="cd01466">
    <property type="entry name" value="vWA_C3HC4_type"/>
    <property type="match status" value="1"/>
</dbReference>
<dbReference type="SUPFAM" id="SSF53300">
    <property type="entry name" value="vWA-like"/>
    <property type="match status" value="1"/>
</dbReference>
<reference evidence="6" key="1">
    <citation type="journal article" date="2019" name="Nat. Commun.">
        <title>The genome of broomcorn millet.</title>
        <authorList>
            <person name="Zou C."/>
            <person name="Miki D."/>
            <person name="Li D."/>
            <person name="Tang Q."/>
            <person name="Xiao L."/>
            <person name="Rajput S."/>
            <person name="Deng P."/>
            <person name="Jia W."/>
            <person name="Huang R."/>
            <person name="Zhang M."/>
            <person name="Sun Y."/>
            <person name="Hu J."/>
            <person name="Fu X."/>
            <person name="Schnable P.S."/>
            <person name="Li F."/>
            <person name="Zhang H."/>
            <person name="Feng B."/>
            <person name="Zhu X."/>
            <person name="Liu R."/>
            <person name="Schnable J.C."/>
            <person name="Zhu J.-K."/>
            <person name="Zhang H."/>
        </authorList>
    </citation>
    <scope>NUCLEOTIDE SEQUENCE [LARGE SCALE GENOMIC DNA]</scope>
</reference>
<accession>A0A3L6SBD3</accession>
<evidence type="ECO:0000259" key="4">
    <source>
        <dbReference type="PROSITE" id="PS50234"/>
    </source>
</evidence>
<keyword evidence="6" id="KW-1185">Reference proteome</keyword>
<feature type="region of interest" description="Disordered" evidence="2">
    <location>
        <begin position="619"/>
        <end position="673"/>
    </location>
</feature>
<feature type="domain" description="VWFA" evidence="4">
    <location>
        <begin position="188"/>
        <end position="373"/>
    </location>
</feature>
<dbReference type="PANTHER" id="PTHR10579">
    <property type="entry name" value="CALCIUM-ACTIVATED CHLORIDE CHANNEL REGULATOR"/>
    <property type="match status" value="1"/>
</dbReference>
<evidence type="ECO:0000256" key="2">
    <source>
        <dbReference type="SAM" id="MobiDB-lite"/>
    </source>
</evidence>
<dbReference type="InterPro" id="IPR051266">
    <property type="entry name" value="CLCR"/>
</dbReference>
<dbReference type="PROSITE" id="PS50089">
    <property type="entry name" value="ZF_RING_2"/>
    <property type="match status" value="1"/>
</dbReference>
<protein>
    <submittedName>
        <fullName evidence="5">Uncharacterized protein</fullName>
    </submittedName>
</protein>
<dbReference type="Gene3D" id="3.40.50.410">
    <property type="entry name" value="von Willebrand factor, type A domain"/>
    <property type="match status" value="1"/>
</dbReference>
<dbReference type="SUPFAM" id="SSF57850">
    <property type="entry name" value="RING/U-box"/>
    <property type="match status" value="1"/>
</dbReference>
<dbReference type="CDD" id="cd23114">
    <property type="entry name" value="RING-H2_WAVH2"/>
    <property type="match status" value="1"/>
</dbReference>
<dbReference type="EMBL" id="PQIB02000005">
    <property type="protein sequence ID" value="RLN17603.1"/>
    <property type="molecule type" value="Genomic_DNA"/>
</dbReference>
<evidence type="ECO:0000313" key="6">
    <source>
        <dbReference type="Proteomes" id="UP000275267"/>
    </source>
</evidence>
<comment type="caution">
    <text evidence="5">The sequence shown here is derived from an EMBL/GenBank/DDBJ whole genome shotgun (WGS) entry which is preliminary data.</text>
</comment>
<gene>
    <name evidence="5" type="ORF">C2845_PM02G37900</name>
</gene>
<dbReference type="SMART" id="SM00184">
    <property type="entry name" value="RING"/>
    <property type="match status" value="1"/>
</dbReference>
<name>A0A3L6SBD3_PANMI</name>
<dbReference type="Pfam" id="PF00092">
    <property type="entry name" value="VWA"/>
    <property type="match status" value="1"/>
</dbReference>
<dbReference type="Pfam" id="PF17123">
    <property type="entry name" value="zf-RING_11"/>
    <property type="match status" value="1"/>
</dbReference>
<dbReference type="GO" id="GO:0008270">
    <property type="term" value="F:zinc ion binding"/>
    <property type="evidence" value="ECO:0007669"/>
    <property type="project" value="UniProtKB-KW"/>
</dbReference>
<feature type="region of interest" description="Disordered" evidence="2">
    <location>
        <begin position="68"/>
        <end position="108"/>
    </location>
</feature>
<feature type="domain" description="RING-type" evidence="3">
    <location>
        <begin position="10"/>
        <end position="54"/>
    </location>
</feature>
<dbReference type="InterPro" id="IPR036465">
    <property type="entry name" value="vWFA_dom_sf"/>
</dbReference>
<keyword evidence="1" id="KW-0479">Metal-binding</keyword>